<protein>
    <recommendedName>
        <fullName evidence="3">Reverse transcriptase domain-containing protein</fullName>
    </recommendedName>
</protein>
<dbReference type="EMBL" id="BJWL01000007">
    <property type="protein sequence ID" value="GFY91187.1"/>
    <property type="molecule type" value="Genomic_DNA"/>
</dbReference>
<gene>
    <name evidence="1" type="ORF">Acr_07g0013830</name>
</gene>
<evidence type="ECO:0000313" key="1">
    <source>
        <dbReference type="EMBL" id="GFY91187.1"/>
    </source>
</evidence>
<evidence type="ECO:0008006" key="3">
    <source>
        <dbReference type="Google" id="ProtNLM"/>
    </source>
</evidence>
<sequence length="129" mass="15120">MVNGVESVIPVEIAMSSFRTSNFDKEINEAKLRLNLDLFDERRERAEVRRAAYKHQVAKYYNLRVKHRSFLPGDLVLGKVPLSTKELNVGKLGPTWEGSYKVVKVYRLRMYWLEDMSRKALSHPWNAEH</sequence>
<dbReference type="Proteomes" id="UP000585474">
    <property type="component" value="Unassembled WGS sequence"/>
</dbReference>
<dbReference type="PANTHER" id="PTHR48475">
    <property type="entry name" value="RIBONUCLEASE H"/>
    <property type="match status" value="1"/>
</dbReference>
<dbReference type="PANTHER" id="PTHR48475:SF2">
    <property type="entry name" value="RIBONUCLEASE H"/>
    <property type="match status" value="1"/>
</dbReference>
<comment type="caution">
    <text evidence="1">The sequence shown here is derived from an EMBL/GenBank/DDBJ whole genome shotgun (WGS) entry which is preliminary data.</text>
</comment>
<proteinExistence type="predicted"/>
<reference evidence="1 2" key="1">
    <citation type="submission" date="2019-07" db="EMBL/GenBank/DDBJ databases">
        <title>De Novo Assembly of kiwifruit Actinidia rufa.</title>
        <authorList>
            <person name="Sugita-Konishi S."/>
            <person name="Sato K."/>
            <person name="Mori E."/>
            <person name="Abe Y."/>
            <person name="Kisaki G."/>
            <person name="Hamano K."/>
            <person name="Suezawa K."/>
            <person name="Otani M."/>
            <person name="Fukuda T."/>
            <person name="Manabe T."/>
            <person name="Gomi K."/>
            <person name="Tabuchi M."/>
            <person name="Akimitsu K."/>
            <person name="Kataoka I."/>
        </authorList>
    </citation>
    <scope>NUCLEOTIDE SEQUENCE [LARGE SCALE GENOMIC DNA]</scope>
    <source>
        <strain evidence="2">cv. Fuchu</strain>
    </source>
</reference>
<name>A0A7J0EZX8_9ERIC</name>
<keyword evidence="2" id="KW-1185">Reference proteome</keyword>
<dbReference type="AlphaFoldDB" id="A0A7J0EZX8"/>
<evidence type="ECO:0000313" key="2">
    <source>
        <dbReference type="Proteomes" id="UP000585474"/>
    </source>
</evidence>
<organism evidence="1 2">
    <name type="scientific">Actinidia rufa</name>
    <dbReference type="NCBI Taxonomy" id="165716"/>
    <lineage>
        <taxon>Eukaryota</taxon>
        <taxon>Viridiplantae</taxon>
        <taxon>Streptophyta</taxon>
        <taxon>Embryophyta</taxon>
        <taxon>Tracheophyta</taxon>
        <taxon>Spermatophyta</taxon>
        <taxon>Magnoliopsida</taxon>
        <taxon>eudicotyledons</taxon>
        <taxon>Gunneridae</taxon>
        <taxon>Pentapetalae</taxon>
        <taxon>asterids</taxon>
        <taxon>Ericales</taxon>
        <taxon>Actinidiaceae</taxon>
        <taxon>Actinidia</taxon>
    </lineage>
</organism>
<dbReference type="OrthoDB" id="1433117at2759"/>
<accession>A0A7J0EZX8</accession>